<keyword evidence="3" id="KW-1185">Reference proteome</keyword>
<evidence type="ECO:0000256" key="1">
    <source>
        <dbReference type="SAM" id="MobiDB-lite"/>
    </source>
</evidence>
<dbReference type="EMBL" id="ANMO01000216">
    <property type="protein sequence ID" value="EMB14279.1"/>
    <property type="molecule type" value="Genomic_DNA"/>
</dbReference>
<accession>M2AWA1</accession>
<dbReference type="Proteomes" id="UP000011529">
    <property type="component" value="Unassembled WGS sequence"/>
</dbReference>
<dbReference type="AlphaFoldDB" id="M2AWA1"/>
<comment type="caution">
    <text evidence="2">The sequence shown here is derived from an EMBL/GenBank/DDBJ whole genome shotgun (WGS) entry which is preliminary data.</text>
</comment>
<proteinExistence type="predicted"/>
<sequence>MYRCPWGRGRRTKSPTIKSRGQDFRTQTEPGASTQPADFVQF</sequence>
<protein>
    <submittedName>
        <fullName evidence="2">Uncharacterized protein</fullName>
    </submittedName>
</protein>
<organism evidence="2 3">
    <name type="scientific">Rhodopirellula europaea 6C</name>
    <dbReference type="NCBI Taxonomy" id="1263867"/>
    <lineage>
        <taxon>Bacteria</taxon>
        <taxon>Pseudomonadati</taxon>
        <taxon>Planctomycetota</taxon>
        <taxon>Planctomycetia</taxon>
        <taxon>Pirellulales</taxon>
        <taxon>Pirellulaceae</taxon>
        <taxon>Rhodopirellula</taxon>
    </lineage>
</organism>
<evidence type="ECO:0000313" key="2">
    <source>
        <dbReference type="EMBL" id="EMB14279.1"/>
    </source>
</evidence>
<feature type="compositionally biased region" description="Polar residues" evidence="1">
    <location>
        <begin position="14"/>
        <end position="36"/>
    </location>
</feature>
<reference evidence="2" key="2">
    <citation type="journal article" date="2013" name="Mar. Genomics">
        <title>Expression of sulfatases in Rhodopirellula baltica and the diversity of sulfatases in the genus Rhodopirellula.</title>
        <authorList>
            <person name="Wegner C.E."/>
            <person name="Richter-Heitmann T."/>
            <person name="Klindworth A."/>
            <person name="Klockow C."/>
            <person name="Richter M."/>
            <person name="Achstetter T."/>
            <person name="Glockner F.O."/>
            <person name="Harder J."/>
        </authorList>
    </citation>
    <scope>NUCLEOTIDE SEQUENCE [LARGE SCALE GENOMIC DNA]</scope>
    <source>
        <strain evidence="2">6C</strain>
    </source>
</reference>
<evidence type="ECO:0000313" key="3">
    <source>
        <dbReference type="Proteomes" id="UP000011529"/>
    </source>
</evidence>
<dbReference type="PATRIC" id="fig|1263867.3.peg.5043"/>
<feature type="region of interest" description="Disordered" evidence="1">
    <location>
        <begin position="1"/>
        <end position="42"/>
    </location>
</feature>
<gene>
    <name evidence="2" type="ORF">RE6C_04701</name>
</gene>
<reference evidence="2" key="1">
    <citation type="submission" date="2012-11" db="EMBL/GenBank/DDBJ databases">
        <title>Permanent draft genomes of Rhodopirellula europaea strain SH398 and 6C.</title>
        <authorList>
            <person name="Richter M."/>
            <person name="Richter-Heitmann T."/>
            <person name="Frank C."/>
            <person name="Harder J."/>
            <person name="Glockner F.O."/>
        </authorList>
    </citation>
    <scope>NUCLEOTIDE SEQUENCE</scope>
    <source>
        <strain evidence="2">6C</strain>
    </source>
</reference>
<name>M2AWA1_9BACT</name>